<evidence type="ECO:0000313" key="3">
    <source>
        <dbReference type="WBParaSite" id="Csp11.Scaffold294.g777.t1"/>
    </source>
</evidence>
<dbReference type="Proteomes" id="UP000095282">
    <property type="component" value="Unplaced"/>
</dbReference>
<name>A0A1I7SYD9_9PELO</name>
<reference evidence="3" key="1">
    <citation type="submission" date="2016-11" db="UniProtKB">
        <authorList>
            <consortium name="WormBaseParasite"/>
        </authorList>
    </citation>
    <scope>IDENTIFICATION</scope>
</reference>
<evidence type="ECO:0000313" key="2">
    <source>
        <dbReference type="Proteomes" id="UP000095282"/>
    </source>
</evidence>
<feature type="region of interest" description="Disordered" evidence="1">
    <location>
        <begin position="1"/>
        <end position="40"/>
    </location>
</feature>
<dbReference type="AlphaFoldDB" id="A0A1I7SYD9"/>
<organism evidence="2 3">
    <name type="scientific">Caenorhabditis tropicalis</name>
    <dbReference type="NCBI Taxonomy" id="1561998"/>
    <lineage>
        <taxon>Eukaryota</taxon>
        <taxon>Metazoa</taxon>
        <taxon>Ecdysozoa</taxon>
        <taxon>Nematoda</taxon>
        <taxon>Chromadorea</taxon>
        <taxon>Rhabditida</taxon>
        <taxon>Rhabditina</taxon>
        <taxon>Rhabditomorpha</taxon>
        <taxon>Rhabditoidea</taxon>
        <taxon>Rhabditidae</taxon>
        <taxon>Peloderinae</taxon>
        <taxon>Caenorhabditis</taxon>
    </lineage>
</organism>
<accession>A0A1I7SYD9</accession>
<sequence>MKCVSSFMNMRKEAQEARQKSKLWEETANDGSDLPLNSLDVPIRDVDKDSHEEKKQLLNNEQRIVFDTVISAVHDEKLIL</sequence>
<protein>
    <submittedName>
        <fullName evidence="3">Uncharacterized protein</fullName>
    </submittedName>
</protein>
<keyword evidence="2" id="KW-1185">Reference proteome</keyword>
<proteinExistence type="predicted"/>
<feature type="compositionally biased region" description="Basic and acidic residues" evidence="1">
    <location>
        <begin position="10"/>
        <end position="25"/>
    </location>
</feature>
<dbReference type="WBParaSite" id="Csp11.Scaffold294.g777.t1">
    <property type="protein sequence ID" value="Csp11.Scaffold294.g777.t1"/>
    <property type="gene ID" value="Csp11.Scaffold294.g777"/>
</dbReference>
<evidence type="ECO:0000256" key="1">
    <source>
        <dbReference type="SAM" id="MobiDB-lite"/>
    </source>
</evidence>